<dbReference type="PANTHER" id="PTHR31388">
    <property type="entry name" value="PEROXIDASE 72-RELATED"/>
    <property type="match status" value="1"/>
</dbReference>
<dbReference type="AlphaFoldDB" id="W1P2L0"/>
<proteinExistence type="inferred from homology"/>
<dbReference type="Gene3D" id="1.10.420.10">
    <property type="entry name" value="Peroxidase, domain 2"/>
    <property type="match status" value="1"/>
</dbReference>
<feature type="domain" description="Plant heme peroxidase family profile" evidence="16">
    <location>
        <begin position="1"/>
        <end position="178"/>
    </location>
</feature>
<evidence type="ECO:0000313" key="17">
    <source>
        <dbReference type="EMBL" id="ERN04097.1"/>
    </source>
</evidence>
<accession>W1P2L0</accession>
<dbReference type="GO" id="GO:0020037">
    <property type="term" value="F:heme binding"/>
    <property type="evidence" value="ECO:0007669"/>
    <property type="project" value="InterPro"/>
</dbReference>
<keyword evidence="6 13" id="KW-0479">Metal-binding</keyword>
<protein>
    <recommendedName>
        <fullName evidence="3">peroxidase</fullName>
        <ecNumber evidence="3">1.11.1.7</ecNumber>
    </recommendedName>
</protein>
<sequence>MQFGGPTWTVLLGRRDSTTASLSAANSNIPSPTSSLSNLITSFSNQGLSRSEMVALSARCTSFRAHIYNETNIESTFSTSLQSDCPFSGGDDNLSPLDASSATVFDSGYYKNLVNKKGLLHSDQELFNGGSTDSQVNGYTTSSSTFFKDFASAMVKMGNISPLTGTSGEVRTKCGKVN</sequence>
<evidence type="ECO:0000256" key="15">
    <source>
        <dbReference type="RuleBase" id="RU004241"/>
    </source>
</evidence>
<comment type="cofactor">
    <cofactor evidence="2">
        <name>heme b</name>
        <dbReference type="ChEBI" id="CHEBI:60344"/>
    </cofactor>
</comment>
<name>W1P2L0_AMBTC</name>
<dbReference type="PRINTS" id="PR00461">
    <property type="entry name" value="PLPEROXIDASE"/>
</dbReference>
<keyword evidence="11" id="KW-0325">Glycoprotein</keyword>
<feature type="binding site" evidence="12">
    <location>
        <position position="30"/>
    </location>
    <ligand>
        <name>substrate</name>
    </ligand>
</feature>
<dbReference type="InterPro" id="IPR002016">
    <property type="entry name" value="Haem_peroxidase"/>
</dbReference>
<feature type="binding site" evidence="13">
    <location>
        <position position="98"/>
    </location>
    <ligand>
        <name>Ca(2+)</name>
        <dbReference type="ChEBI" id="CHEBI:29108"/>
        <label>2</label>
    </ligand>
</feature>
<evidence type="ECO:0000256" key="8">
    <source>
        <dbReference type="ARBA" id="ARBA00023002"/>
    </source>
</evidence>
<dbReference type="GO" id="GO:0140825">
    <property type="term" value="F:lactoperoxidase activity"/>
    <property type="evidence" value="ECO:0007669"/>
    <property type="project" value="UniProtKB-EC"/>
</dbReference>
<evidence type="ECO:0000256" key="4">
    <source>
        <dbReference type="ARBA" id="ARBA00022559"/>
    </source>
</evidence>
<dbReference type="PANTHER" id="PTHR31388:SF247">
    <property type="entry name" value="PEROXIDASE"/>
    <property type="match status" value="1"/>
</dbReference>
<keyword evidence="9" id="KW-0408">Iron</keyword>
<evidence type="ECO:0000256" key="14">
    <source>
        <dbReference type="PIRSR" id="PIRSR600823-5"/>
    </source>
</evidence>
<dbReference type="eggNOG" id="ENOG502QU1K">
    <property type="taxonomic scope" value="Eukaryota"/>
</dbReference>
<evidence type="ECO:0000256" key="11">
    <source>
        <dbReference type="ARBA" id="ARBA00023180"/>
    </source>
</evidence>
<comment type="catalytic activity">
    <reaction evidence="1">
        <text>2 a phenolic donor + H2O2 = 2 a phenolic radical donor + 2 H2O</text>
        <dbReference type="Rhea" id="RHEA:56136"/>
        <dbReference type="ChEBI" id="CHEBI:15377"/>
        <dbReference type="ChEBI" id="CHEBI:16240"/>
        <dbReference type="ChEBI" id="CHEBI:139520"/>
        <dbReference type="ChEBI" id="CHEBI:139521"/>
        <dbReference type="EC" id="1.11.1.7"/>
    </reaction>
</comment>
<keyword evidence="5" id="KW-0349">Heme</keyword>
<dbReference type="GO" id="GO:0004601">
    <property type="term" value="F:peroxidase activity"/>
    <property type="evidence" value="ECO:0000318"/>
    <property type="project" value="GO_Central"/>
</dbReference>
<dbReference type="GO" id="GO:0006979">
    <property type="term" value="P:response to oxidative stress"/>
    <property type="evidence" value="ECO:0007669"/>
    <property type="project" value="InterPro"/>
</dbReference>
<dbReference type="GO" id="GO:0009505">
    <property type="term" value="C:plant-type cell wall"/>
    <property type="evidence" value="ECO:0000318"/>
    <property type="project" value="GO_Central"/>
</dbReference>
<dbReference type="Gramene" id="ERN04097">
    <property type="protein sequence ID" value="ERN04097"/>
    <property type="gene ID" value="AMTR_s00077p00016660"/>
</dbReference>
<dbReference type="SUPFAM" id="SSF48113">
    <property type="entry name" value="Heme-dependent peroxidases"/>
    <property type="match status" value="1"/>
</dbReference>
<dbReference type="InterPro" id="IPR000823">
    <property type="entry name" value="Peroxidase_pln"/>
</dbReference>
<evidence type="ECO:0000256" key="12">
    <source>
        <dbReference type="PIRSR" id="PIRSR600823-2"/>
    </source>
</evidence>
<dbReference type="EC" id="1.11.1.7" evidence="3"/>
<dbReference type="PRINTS" id="PR00458">
    <property type="entry name" value="PEROXIDASE"/>
</dbReference>
<comment type="similarity">
    <text evidence="15">Belongs to the peroxidase family.</text>
</comment>
<evidence type="ECO:0000256" key="7">
    <source>
        <dbReference type="ARBA" id="ARBA00022837"/>
    </source>
</evidence>
<dbReference type="Pfam" id="PF00141">
    <property type="entry name" value="peroxidase"/>
    <property type="match status" value="1"/>
</dbReference>
<dbReference type="STRING" id="13333.W1P2L0"/>
<comment type="cofactor">
    <cofactor evidence="13">
        <name>Ca(2+)</name>
        <dbReference type="ChEBI" id="CHEBI:29108"/>
    </cofactor>
    <text evidence="13">Binds 2 calcium ions per subunit.</text>
</comment>
<dbReference type="HOGENOM" id="CLU_010543_7_0_1"/>
<dbReference type="GO" id="GO:0046872">
    <property type="term" value="F:metal ion binding"/>
    <property type="evidence" value="ECO:0007669"/>
    <property type="project" value="UniProtKB-KW"/>
</dbReference>
<dbReference type="OMA" id="VNIMARD"/>
<evidence type="ECO:0000313" key="18">
    <source>
        <dbReference type="Proteomes" id="UP000017836"/>
    </source>
</evidence>
<evidence type="ECO:0000256" key="5">
    <source>
        <dbReference type="ARBA" id="ARBA00022617"/>
    </source>
</evidence>
<evidence type="ECO:0000256" key="10">
    <source>
        <dbReference type="ARBA" id="ARBA00023157"/>
    </source>
</evidence>
<dbReference type="FunFam" id="1.10.420.10:FF:000006">
    <property type="entry name" value="Peroxidase"/>
    <property type="match status" value="1"/>
</dbReference>
<evidence type="ECO:0000259" key="16">
    <source>
        <dbReference type="PROSITE" id="PS50873"/>
    </source>
</evidence>
<keyword evidence="18" id="KW-1185">Reference proteome</keyword>
<reference evidence="18" key="1">
    <citation type="journal article" date="2013" name="Science">
        <title>The Amborella genome and the evolution of flowering plants.</title>
        <authorList>
            <consortium name="Amborella Genome Project"/>
        </authorList>
    </citation>
    <scope>NUCLEOTIDE SEQUENCE [LARGE SCALE GENOMIC DNA]</scope>
</reference>
<gene>
    <name evidence="17" type="ORF">AMTR_s00077p00016660</name>
</gene>
<keyword evidence="4" id="KW-0575">Peroxidase</keyword>
<keyword evidence="8" id="KW-0560">Oxidoreductase</keyword>
<dbReference type="InterPro" id="IPR010255">
    <property type="entry name" value="Haem_peroxidase_sf"/>
</dbReference>
<organism evidence="17 18">
    <name type="scientific">Amborella trichopoda</name>
    <dbReference type="NCBI Taxonomy" id="13333"/>
    <lineage>
        <taxon>Eukaryota</taxon>
        <taxon>Viridiplantae</taxon>
        <taxon>Streptophyta</taxon>
        <taxon>Embryophyta</taxon>
        <taxon>Tracheophyta</taxon>
        <taxon>Spermatophyta</taxon>
        <taxon>Magnoliopsida</taxon>
        <taxon>Amborellales</taxon>
        <taxon>Amborellaceae</taxon>
        <taxon>Amborella</taxon>
    </lineage>
</organism>
<dbReference type="Proteomes" id="UP000017836">
    <property type="component" value="Unassembled WGS sequence"/>
</dbReference>
<feature type="disulfide bond" evidence="14">
    <location>
        <begin position="60"/>
        <end position="85"/>
    </location>
</feature>
<evidence type="ECO:0000256" key="1">
    <source>
        <dbReference type="ARBA" id="ARBA00000189"/>
    </source>
</evidence>
<dbReference type="PROSITE" id="PS50873">
    <property type="entry name" value="PEROXIDASE_4"/>
    <property type="match status" value="1"/>
</dbReference>
<evidence type="ECO:0000256" key="3">
    <source>
        <dbReference type="ARBA" id="ARBA00012313"/>
    </source>
</evidence>
<evidence type="ECO:0000256" key="2">
    <source>
        <dbReference type="ARBA" id="ARBA00001970"/>
    </source>
</evidence>
<evidence type="ECO:0000256" key="6">
    <source>
        <dbReference type="ARBA" id="ARBA00022723"/>
    </source>
</evidence>
<feature type="binding site" evidence="13">
    <location>
        <position position="106"/>
    </location>
    <ligand>
        <name>Ca(2+)</name>
        <dbReference type="ChEBI" id="CHEBI:29108"/>
        <label>2</label>
    </ligand>
</feature>
<evidence type="ECO:0000256" key="9">
    <source>
        <dbReference type="ARBA" id="ARBA00023004"/>
    </source>
</evidence>
<keyword evidence="10 14" id="KW-1015">Disulfide bond</keyword>
<evidence type="ECO:0000256" key="13">
    <source>
        <dbReference type="PIRSR" id="PIRSR600823-3"/>
    </source>
</evidence>
<dbReference type="EMBL" id="KI394293">
    <property type="protein sequence ID" value="ERN04097.1"/>
    <property type="molecule type" value="Genomic_DNA"/>
</dbReference>
<keyword evidence="7 13" id="KW-0106">Calcium</keyword>